<dbReference type="EMBL" id="KR029577">
    <property type="protein sequence ID" value="AKH45983.1"/>
    <property type="molecule type" value="Genomic_DNA"/>
</dbReference>
<evidence type="ECO:0000256" key="1">
    <source>
        <dbReference type="SAM" id="MobiDB-lite"/>
    </source>
</evidence>
<sequence length="50" mass="5218">MPDAAMDSQAVSDSLPTSGMVPPLSRINRSAIPSKPIACVVPSNPSVRRL</sequence>
<evidence type="ECO:0000313" key="2">
    <source>
        <dbReference type="EMBL" id="AKH45983.1"/>
    </source>
</evidence>
<protein>
    <submittedName>
        <fullName evidence="2">Uncharacterized protein</fullName>
    </submittedName>
</protein>
<name>A0A0F7L3B4_9VIRU</name>
<accession>A0A0F7L3B4</accession>
<feature type="region of interest" description="Disordered" evidence="1">
    <location>
        <begin position="1"/>
        <end position="27"/>
    </location>
</feature>
<organism evidence="2">
    <name type="scientific">uncultured marine virus</name>
    <dbReference type="NCBI Taxonomy" id="186617"/>
    <lineage>
        <taxon>Viruses</taxon>
        <taxon>environmental samples</taxon>
    </lineage>
</organism>
<reference evidence="2" key="2">
    <citation type="submission" date="2015-03" db="EMBL/GenBank/DDBJ databases">
        <authorList>
            <person name="Chow C.-E.T."/>
            <person name="Winget D.M."/>
            <person name="White R.A.III."/>
            <person name="Hallam S.J."/>
            <person name="Suttle C.A."/>
        </authorList>
    </citation>
    <scope>NUCLEOTIDE SEQUENCE</scope>
    <source>
        <strain evidence="2">Anoxic3_1</strain>
    </source>
</reference>
<proteinExistence type="predicted"/>
<reference evidence="2" key="1">
    <citation type="journal article" date="2015" name="Front. Microbiol.">
        <title>Combining genomic sequencing methods to explore viral diversity and reveal potential virus-host interactions.</title>
        <authorList>
            <person name="Chow C.E."/>
            <person name="Winget D.M."/>
            <person name="White R.A.III."/>
            <person name="Hallam S.J."/>
            <person name="Suttle C.A."/>
        </authorList>
    </citation>
    <scope>NUCLEOTIDE SEQUENCE</scope>
    <source>
        <strain evidence="2">Anoxic3_1</strain>
    </source>
</reference>